<dbReference type="Proteomes" id="UP000499080">
    <property type="component" value="Unassembled WGS sequence"/>
</dbReference>
<comment type="caution">
    <text evidence="1">The sequence shown here is derived from an EMBL/GenBank/DDBJ whole genome shotgun (WGS) entry which is preliminary data.</text>
</comment>
<evidence type="ECO:0000313" key="2">
    <source>
        <dbReference type="Proteomes" id="UP000499080"/>
    </source>
</evidence>
<reference evidence="1 2" key="1">
    <citation type="journal article" date="2019" name="Sci. Rep.">
        <title>Orb-weaving spider Araneus ventricosus genome elucidates the spidroin gene catalogue.</title>
        <authorList>
            <person name="Kono N."/>
            <person name="Nakamura H."/>
            <person name="Ohtoshi R."/>
            <person name="Moran D.A.P."/>
            <person name="Shinohara A."/>
            <person name="Yoshida Y."/>
            <person name="Fujiwara M."/>
            <person name="Mori M."/>
            <person name="Tomita M."/>
            <person name="Arakawa K."/>
        </authorList>
    </citation>
    <scope>NUCLEOTIDE SEQUENCE [LARGE SCALE GENOMIC DNA]</scope>
</reference>
<accession>A0A4Y2TLT8</accession>
<proteinExistence type="predicted"/>
<keyword evidence="2" id="KW-1185">Reference proteome</keyword>
<protein>
    <submittedName>
        <fullName evidence="1">Uncharacterized protein</fullName>
    </submittedName>
</protein>
<evidence type="ECO:0000313" key="1">
    <source>
        <dbReference type="EMBL" id="GBO00340.1"/>
    </source>
</evidence>
<sequence length="98" mass="11191">MPDLYLYTSLIKETLDGIDMPDIIFLNKDIVPLGEEIQNDLSALMSVETSLVFTLCEIVSREPLYFGEDYQDSATQRRSNFLEFIEIAVGQIDIGFFD</sequence>
<organism evidence="1 2">
    <name type="scientific">Araneus ventricosus</name>
    <name type="common">Orbweaver spider</name>
    <name type="synonym">Epeira ventricosa</name>
    <dbReference type="NCBI Taxonomy" id="182803"/>
    <lineage>
        <taxon>Eukaryota</taxon>
        <taxon>Metazoa</taxon>
        <taxon>Ecdysozoa</taxon>
        <taxon>Arthropoda</taxon>
        <taxon>Chelicerata</taxon>
        <taxon>Arachnida</taxon>
        <taxon>Araneae</taxon>
        <taxon>Araneomorphae</taxon>
        <taxon>Entelegynae</taxon>
        <taxon>Araneoidea</taxon>
        <taxon>Araneidae</taxon>
        <taxon>Araneus</taxon>
    </lineage>
</organism>
<dbReference type="AlphaFoldDB" id="A0A4Y2TLT8"/>
<gene>
    <name evidence="1" type="ORF">AVEN_71182_1</name>
</gene>
<dbReference type="EMBL" id="BGPR01028896">
    <property type="protein sequence ID" value="GBO00340.1"/>
    <property type="molecule type" value="Genomic_DNA"/>
</dbReference>
<name>A0A4Y2TLT8_ARAVE</name>